<keyword evidence="5" id="KW-0408">Iron</keyword>
<dbReference type="GO" id="GO:0005886">
    <property type="term" value="C:plasma membrane"/>
    <property type="evidence" value="ECO:0007669"/>
    <property type="project" value="UniProtKB-SubCell"/>
</dbReference>
<accession>A0A6H0SGJ5</accession>
<keyword evidence="4" id="KW-0410">Iron transport</keyword>
<dbReference type="CDD" id="cd00267">
    <property type="entry name" value="ABC_ATPase"/>
    <property type="match status" value="1"/>
</dbReference>
<evidence type="ECO:0000256" key="4">
    <source>
        <dbReference type="ARBA" id="ARBA00022496"/>
    </source>
</evidence>
<keyword evidence="9" id="KW-0067">ATP-binding</keyword>
<dbReference type="InterPro" id="IPR003593">
    <property type="entry name" value="AAA+_ATPase"/>
</dbReference>
<keyword evidence="10" id="KW-1185">Reference proteome</keyword>
<dbReference type="AlphaFoldDB" id="A0A6H0SGJ5"/>
<dbReference type="GO" id="GO:0006826">
    <property type="term" value="P:iron ion transport"/>
    <property type="evidence" value="ECO:0007669"/>
    <property type="project" value="UniProtKB-KW"/>
</dbReference>
<keyword evidence="6" id="KW-0406">Ion transport</keyword>
<proteinExistence type="predicted"/>
<evidence type="ECO:0000256" key="6">
    <source>
        <dbReference type="ARBA" id="ARBA00023065"/>
    </source>
</evidence>
<evidence type="ECO:0000256" key="1">
    <source>
        <dbReference type="ARBA" id="ARBA00004202"/>
    </source>
</evidence>
<evidence type="ECO:0000256" key="2">
    <source>
        <dbReference type="ARBA" id="ARBA00022448"/>
    </source>
</evidence>
<evidence type="ECO:0000256" key="3">
    <source>
        <dbReference type="ARBA" id="ARBA00022475"/>
    </source>
</evidence>
<dbReference type="Proteomes" id="UP000502331">
    <property type="component" value="Chromosome"/>
</dbReference>
<dbReference type="InterPro" id="IPR051535">
    <property type="entry name" value="Siderophore_ABC-ATPase"/>
</dbReference>
<dbReference type="PANTHER" id="PTHR42771:SF2">
    <property type="entry name" value="IRON(3+)-HYDROXAMATE IMPORT ATP-BINDING PROTEIN FHUC"/>
    <property type="match status" value="1"/>
</dbReference>
<comment type="subcellular location">
    <subcellularLocation>
        <location evidence="1">Cell membrane</location>
        <topology evidence="1">Peripheral membrane protein</topology>
    </subcellularLocation>
</comment>
<dbReference type="PANTHER" id="PTHR42771">
    <property type="entry name" value="IRON(3+)-HYDROXAMATE IMPORT ATP-BINDING PROTEIN FHUC"/>
    <property type="match status" value="1"/>
</dbReference>
<evidence type="ECO:0000256" key="5">
    <source>
        <dbReference type="ARBA" id="ARBA00023004"/>
    </source>
</evidence>
<keyword evidence="2" id="KW-0813">Transport</keyword>
<organism evidence="9 10">
    <name type="scientific">Glutamicibacter mishrai</name>
    <dbReference type="NCBI Taxonomy" id="1775880"/>
    <lineage>
        <taxon>Bacteria</taxon>
        <taxon>Bacillati</taxon>
        <taxon>Actinomycetota</taxon>
        <taxon>Actinomycetes</taxon>
        <taxon>Micrococcales</taxon>
        <taxon>Micrococcaceae</taxon>
        <taxon>Glutamicibacter</taxon>
    </lineage>
</organism>
<dbReference type="SMART" id="SM00382">
    <property type="entry name" value="AAA"/>
    <property type="match status" value="1"/>
</dbReference>
<dbReference type="GO" id="GO:0016887">
    <property type="term" value="F:ATP hydrolysis activity"/>
    <property type="evidence" value="ECO:0007669"/>
    <property type="project" value="InterPro"/>
</dbReference>
<dbReference type="InterPro" id="IPR027417">
    <property type="entry name" value="P-loop_NTPase"/>
</dbReference>
<dbReference type="InterPro" id="IPR038729">
    <property type="entry name" value="Rad50/SbcC_AAA"/>
</dbReference>
<reference evidence="9 10" key="1">
    <citation type="submission" date="2018-09" db="EMBL/GenBank/DDBJ databases">
        <title>Glutamicibacter mishrai S5-52T (LMG 29155T = KCTC 39846T).</title>
        <authorList>
            <person name="Das S.K."/>
        </authorList>
    </citation>
    <scope>NUCLEOTIDE SEQUENCE [LARGE SCALE GENOMIC DNA]</scope>
    <source>
        <strain evidence="9 10">S5-52</strain>
    </source>
</reference>
<evidence type="ECO:0000256" key="7">
    <source>
        <dbReference type="ARBA" id="ARBA00023136"/>
    </source>
</evidence>
<dbReference type="GO" id="GO:0005524">
    <property type="term" value="F:ATP binding"/>
    <property type="evidence" value="ECO:0007669"/>
    <property type="project" value="UniProtKB-KW"/>
</dbReference>
<evidence type="ECO:0000313" key="9">
    <source>
        <dbReference type="EMBL" id="QIV86772.1"/>
    </source>
</evidence>
<sequence>MNAFFDSLPVRRIAEHPKAPMDRTDWAAQIPAVRQVLDEGLELGQLTVLVGENGAGKSTLVEGIAGAFGLNPEGGTRNSMHQTQLTESGLSSHLKMERGAGASKAGVFLRAETMHGLFAYLESIGSRGKHNFQSHGESFIEFFTQRSSVNGLWIFDEAESALSFNGCLMLLSHISDLLRSGSQVILSTHSPILASLPNSTIYEIGQWGIRAASYDELEMVSNWRLFLDAPGRFLRHFEA</sequence>
<evidence type="ECO:0000313" key="10">
    <source>
        <dbReference type="Proteomes" id="UP000502331"/>
    </source>
</evidence>
<dbReference type="EMBL" id="CP032549">
    <property type="protein sequence ID" value="QIV86772.1"/>
    <property type="molecule type" value="Genomic_DNA"/>
</dbReference>
<keyword evidence="7" id="KW-0472">Membrane</keyword>
<keyword evidence="9" id="KW-0547">Nucleotide-binding</keyword>
<dbReference type="Gene3D" id="3.40.50.300">
    <property type="entry name" value="P-loop containing nucleotide triphosphate hydrolases"/>
    <property type="match status" value="2"/>
</dbReference>
<protein>
    <submittedName>
        <fullName evidence="9">ATP-binding cassette domain-containing protein</fullName>
    </submittedName>
</protein>
<feature type="domain" description="AAA+ ATPase" evidence="8">
    <location>
        <begin position="43"/>
        <end position="196"/>
    </location>
</feature>
<gene>
    <name evidence="9" type="ORF">D3791_06250</name>
</gene>
<keyword evidence="3" id="KW-1003">Cell membrane</keyword>
<dbReference type="Pfam" id="PF13476">
    <property type="entry name" value="AAA_23"/>
    <property type="match status" value="1"/>
</dbReference>
<dbReference type="SUPFAM" id="SSF52540">
    <property type="entry name" value="P-loop containing nucleoside triphosphate hydrolases"/>
    <property type="match status" value="1"/>
</dbReference>
<evidence type="ECO:0000259" key="8">
    <source>
        <dbReference type="SMART" id="SM00382"/>
    </source>
</evidence>
<name>A0A6H0SGJ5_9MICC</name>
<dbReference type="GO" id="GO:0006302">
    <property type="term" value="P:double-strand break repair"/>
    <property type="evidence" value="ECO:0007669"/>
    <property type="project" value="InterPro"/>
</dbReference>